<keyword evidence="1 5" id="KW-0489">Methyltransferase</keyword>
<name>A0A319AKK5_9EURO</name>
<organism evidence="5 6">
    <name type="scientific">Aspergillus saccharolyticus JOP 1030-1</name>
    <dbReference type="NCBI Taxonomy" id="1450539"/>
    <lineage>
        <taxon>Eukaryota</taxon>
        <taxon>Fungi</taxon>
        <taxon>Dikarya</taxon>
        <taxon>Ascomycota</taxon>
        <taxon>Pezizomycotina</taxon>
        <taxon>Eurotiomycetes</taxon>
        <taxon>Eurotiomycetidae</taxon>
        <taxon>Eurotiales</taxon>
        <taxon>Aspergillaceae</taxon>
        <taxon>Aspergillus</taxon>
        <taxon>Aspergillus subgen. Circumdati</taxon>
    </lineage>
</organism>
<dbReference type="PANTHER" id="PTHR43667">
    <property type="entry name" value="CYCLOPROPANE-FATTY-ACYL-PHOSPHOLIPID SYNTHASE"/>
    <property type="match status" value="1"/>
</dbReference>
<accession>A0A319AKK5</accession>
<evidence type="ECO:0000313" key="5">
    <source>
        <dbReference type="EMBL" id="PYH47152.1"/>
    </source>
</evidence>
<dbReference type="Pfam" id="PF02353">
    <property type="entry name" value="CMAS"/>
    <property type="match status" value="1"/>
</dbReference>
<gene>
    <name evidence="5" type="ORF">BP01DRAFT_390264</name>
</gene>
<keyword evidence="4" id="KW-0443">Lipid metabolism</keyword>
<dbReference type="OrthoDB" id="506498at2759"/>
<dbReference type="AlphaFoldDB" id="A0A319AKK5"/>
<dbReference type="EMBL" id="KZ821225">
    <property type="protein sequence ID" value="PYH47152.1"/>
    <property type="molecule type" value="Genomic_DNA"/>
</dbReference>
<dbReference type="PANTHER" id="PTHR43667:SF1">
    <property type="entry name" value="CYCLOPROPANE-FATTY-ACYL-PHOSPHOLIPID SYNTHASE"/>
    <property type="match status" value="1"/>
</dbReference>
<dbReference type="Gene3D" id="3.40.50.150">
    <property type="entry name" value="Vaccinia Virus protein VP39"/>
    <property type="match status" value="1"/>
</dbReference>
<dbReference type="CDD" id="cd02440">
    <property type="entry name" value="AdoMet_MTases"/>
    <property type="match status" value="1"/>
</dbReference>
<evidence type="ECO:0000256" key="2">
    <source>
        <dbReference type="ARBA" id="ARBA00022679"/>
    </source>
</evidence>
<reference evidence="5 6" key="1">
    <citation type="submission" date="2016-12" db="EMBL/GenBank/DDBJ databases">
        <title>The genomes of Aspergillus section Nigri reveals drivers in fungal speciation.</title>
        <authorList>
            <consortium name="DOE Joint Genome Institute"/>
            <person name="Vesth T.C."/>
            <person name="Nybo J."/>
            <person name="Theobald S."/>
            <person name="Brandl J."/>
            <person name="Frisvad J.C."/>
            <person name="Nielsen K.F."/>
            <person name="Lyhne E.K."/>
            <person name="Kogle M.E."/>
            <person name="Kuo A."/>
            <person name="Riley R."/>
            <person name="Clum A."/>
            <person name="Nolan M."/>
            <person name="Lipzen A."/>
            <person name="Salamov A."/>
            <person name="Henrissat B."/>
            <person name="Wiebenga A."/>
            <person name="De Vries R.P."/>
            <person name="Grigoriev I.V."/>
            <person name="Mortensen U.H."/>
            <person name="Andersen M.R."/>
            <person name="Baker S.E."/>
        </authorList>
    </citation>
    <scope>NUCLEOTIDE SEQUENCE [LARGE SCALE GENOMIC DNA]</scope>
    <source>
        <strain evidence="5 6">JOP 1030-1</strain>
    </source>
</reference>
<keyword evidence="6" id="KW-1185">Reference proteome</keyword>
<evidence type="ECO:0000256" key="1">
    <source>
        <dbReference type="ARBA" id="ARBA00022603"/>
    </source>
</evidence>
<dbReference type="SUPFAM" id="SSF53335">
    <property type="entry name" value="S-adenosyl-L-methionine-dependent methyltransferases"/>
    <property type="match status" value="1"/>
</dbReference>
<evidence type="ECO:0000313" key="6">
    <source>
        <dbReference type="Proteomes" id="UP000248349"/>
    </source>
</evidence>
<evidence type="ECO:0000256" key="3">
    <source>
        <dbReference type="ARBA" id="ARBA00022691"/>
    </source>
</evidence>
<protein>
    <submittedName>
        <fullName evidence="5">S-adenosyl-L-methionine-dependent methyltransferase</fullName>
    </submittedName>
</protein>
<dbReference type="GO" id="GO:0032259">
    <property type="term" value="P:methylation"/>
    <property type="evidence" value="ECO:0007669"/>
    <property type="project" value="UniProtKB-KW"/>
</dbReference>
<dbReference type="STRING" id="1450539.A0A319AKK5"/>
<evidence type="ECO:0000256" key="4">
    <source>
        <dbReference type="ARBA" id="ARBA00023098"/>
    </source>
</evidence>
<dbReference type="GeneID" id="37079216"/>
<dbReference type="GO" id="GO:0008168">
    <property type="term" value="F:methyltransferase activity"/>
    <property type="evidence" value="ECO:0007669"/>
    <property type="project" value="UniProtKB-KW"/>
</dbReference>
<sequence>MTYPSQAQRQPLFKLPRVGLAAILTTLNSPGEIELPDGTVVPVNPPKPPIWRVTFHTTASLRTPITEMAVGEAYVKGAISVSGKLLSLLASRPDLESKAPLRQRLRFLYDYYLRSNTRMNAQSVSDHYGRGEDLFLTFIDTRYRFYTQGIFDQQEATGQRLSIEDASERKLERIFAALRLEAGMRVLDVGGGWGGVTQYCGAKGVHVTTLTLLESQARYVEQLRERMQLPGQVVVGDYWQWESEREFDAVVILGVIEHLPDYRRFAKRAWNLLRVGGRMYLDGAAAVEKFAVSPFTRRYIWGGTHTYMAVQDVIGELLMYGFEIDEVVKETKDYGWTMEEWARRLDLAKEKIVAGWGEETYRIFRLFLWGGAHAFAINALQAYHVVAVKTSSRGPRPSTGKRLIHFLGKLR</sequence>
<dbReference type="RefSeq" id="XP_025433134.1">
    <property type="nucleotide sequence ID" value="XM_025577987.1"/>
</dbReference>
<dbReference type="GO" id="GO:0006629">
    <property type="term" value="P:lipid metabolic process"/>
    <property type="evidence" value="ECO:0007669"/>
    <property type="project" value="UniProtKB-KW"/>
</dbReference>
<keyword evidence="3" id="KW-0949">S-adenosyl-L-methionine</keyword>
<dbReference type="InterPro" id="IPR029063">
    <property type="entry name" value="SAM-dependent_MTases_sf"/>
</dbReference>
<dbReference type="InterPro" id="IPR050723">
    <property type="entry name" value="CFA/CMAS"/>
</dbReference>
<dbReference type="Proteomes" id="UP000248349">
    <property type="component" value="Unassembled WGS sequence"/>
</dbReference>
<proteinExistence type="predicted"/>
<keyword evidence="2 5" id="KW-0808">Transferase</keyword>